<feature type="compositionally biased region" description="Pro residues" evidence="1">
    <location>
        <begin position="70"/>
        <end position="83"/>
    </location>
</feature>
<dbReference type="AlphaFoldDB" id="A0A401H2E9"/>
<dbReference type="InParanoid" id="A0A401H2E9"/>
<dbReference type="STRING" id="139825.A0A401H2E9"/>
<dbReference type="RefSeq" id="XP_027619507.1">
    <property type="nucleotide sequence ID" value="XM_027763706.1"/>
</dbReference>
<dbReference type="Proteomes" id="UP000287166">
    <property type="component" value="Unassembled WGS sequence"/>
</dbReference>
<evidence type="ECO:0008006" key="4">
    <source>
        <dbReference type="Google" id="ProtNLM"/>
    </source>
</evidence>
<comment type="caution">
    <text evidence="2">The sequence shown here is derived from an EMBL/GenBank/DDBJ whole genome shotgun (WGS) entry which is preliminary data.</text>
</comment>
<evidence type="ECO:0000256" key="1">
    <source>
        <dbReference type="SAM" id="MobiDB-lite"/>
    </source>
</evidence>
<dbReference type="GeneID" id="38785511"/>
<name>A0A401H2E9_9APHY</name>
<proteinExistence type="predicted"/>
<keyword evidence="3" id="KW-1185">Reference proteome</keyword>
<evidence type="ECO:0000313" key="2">
    <source>
        <dbReference type="EMBL" id="GBE88594.1"/>
    </source>
</evidence>
<dbReference type="EMBL" id="BFAD01000013">
    <property type="protein sequence ID" value="GBE88594.1"/>
    <property type="molecule type" value="Genomic_DNA"/>
</dbReference>
<accession>A0A401H2E9</accession>
<reference evidence="2 3" key="1">
    <citation type="journal article" date="2018" name="Sci. Rep.">
        <title>Genome sequence of the cauliflower mushroom Sparassis crispa (Hanabiratake) and its association with beneficial usage.</title>
        <authorList>
            <person name="Kiyama R."/>
            <person name="Furutani Y."/>
            <person name="Kawaguchi K."/>
            <person name="Nakanishi T."/>
        </authorList>
    </citation>
    <scope>NUCLEOTIDE SEQUENCE [LARGE SCALE GENOMIC DNA]</scope>
</reference>
<feature type="region of interest" description="Disordered" evidence="1">
    <location>
        <begin position="59"/>
        <end position="102"/>
    </location>
</feature>
<feature type="region of interest" description="Disordered" evidence="1">
    <location>
        <begin position="1"/>
        <end position="20"/>
    </location>
</feature>
<evidence type="ECO:0000313" key="3">
    <source>
        <dbReference type="Proteomes" id="UP000287166"/>
    </source>
</evidence>
<protein>
    <recommendedName>
        <fullName evidence="4">Retrotransposon gag domain-containing protein</fullName>
    </recommendedName>
</protein>
<organism evidence="2 3">
    <name type="scientific">Sparassis crispa</name>
    <dbReference type="NCBI Taxonomy" id="139825"/>
    <lineage>
        <taxon>Eukaryota</taxon>
        <taxon>Fungi</taxon>
        <taxon>Dikarya</taxon>
        <taxon>Basidiomycota</taxon>
        <taxon>Agaricomycotina</taxon>
        <taxon>Agaricomycetes</taxon>
        <taxon>Polyporales</taxon>
        <taxon>Sparassidaceae</taxon>
        <taxon>Sparassis</taxon>
    </lineage>
</organism>
<gene>
    <name evidence="2" type="ORF">SCP_1304120</name>
</gene>
<sequence>MRSRSRLSHAPPRTPEDAPPCVIETIFPHCLSPLTPLSKLTESIPNQLANALADNHTTLSSPMSASLGPKPKPSPHSTSPPLPAHASRTHLPTSSSSGSSSNAYDPAYSHFPTTMDCTCPTIATVLHPSLKQAPILTPSKLTPAILLKWEAGCLQYFKKKNIANTDHVTKVTGSLQDELIQDWYLSNADEIEAMRWPNFLATMHSRWLEKNWEDKMLTELIRMRQRDDDCFEHWVVNLQKQNALLRRSSLHMEDDSLHTQITANACKEVCITCNKLALKNICNFKE</sequence>
<dbReference type="OrthoDB" id="2801433at2759"/>